<organism evidence="2 3">
    <name type="scientific">Prorocentrum cordatum</name>
    <dbReference type="NCBI Taxonomy" id="2364126"/>
    <lineage>
        <taxon>Eukaryota</taxon>
        <taxon>Sar</taxon>
        <taxon>Alveolata</taxon>
        <taxon>Dinophyceae</taxon>
        <taxon>Prorocentrales</taxon>
        <taxon>Prorocentraceae</taxon>
        <taxon>Prorocentrum</taxon>
    </lineage>
</organism>
<name>A0ABN9SSC0_9DINO</name>
<protein>
    <submittedName>
        <fullName evidence="2">Uncharacterized protein</fullName>
    </submittedName>
</protein>
<dbReference type="EMBL" id="CAUYUJ010012814">
    <property type="protein sequence ID" value="CAK0834643.1"/>
    <property type="molecule type" value="Genomic_DNA"/>
</dbReference>
<accession>A0ABN9SSC0</accession>
<evidence type="ECO:0000313" key="2">
    <source>
        <dbReference type="EMBL" id="CAK0834643.1"/>
    </source>
</evidence>
<evidence type="ECO:0000256" key="1">
    <source>
        <dbReference type="SAM" id="MobiDB-lite"/>
    </source>
</evidence>
<reference evidence="2" key="1">
    <citation type="submission" date="2023-10" db="EMBL/GenBank/DDBJ databases">
        <authorList>
            <person name="Chen Y."/>
            <person name="Shah S."/>
            <person name="Dougan E. K."/>
            <person name="Thang M."/>
            <person name="Chan C."/>
        </authorList>
    </citation>
    <scope>NUCLEOTIDE SEQUENCE [LARGE SCALE GENOMIC DNA]</scope>
</reference>
<feature type="compositionally biased region" description="Low complexity" evidence="1">
    <location>
        <begin position="112"/>
        <end position="128"/>
    </location>
</feature>
<sequence>MQWFNDCRGTCVDERHGGEGVDPLQKLRDATISADGQTRGISMNAFTDDIAKRKQPGKESLLDRRDGARGRLAPASPFPFPFPPPPRQRVASLVCGVVAVPTVSSVHWQADRGQPGQPRQRWRPGQPRHCQRPRRSLVAPATGISRLGAVRVAHAHAVVEGVDPGLVSSTETDRLVASVARLLCRHVAEAAGVAARGASEAWKERRPWRVG</sequence>
<evidence type="ECO:0000313" key="3">
    <source>
        <dbReference type="Proteomes" id="UP001189429"/>
    </source>
</evidence>
<feature type="region of interest" description="Disordered" evidence="1">
    <location>
        <begin position="109"/>
        <end position="134"/>
    </location>
</feature>
<comment type="caution">
    <text evidence="2">The sequence shown here is derived from an EMBL/GenBank/DDBJ whole genome shotgun (WGS) entry which is preliminary data.</text>
</comment>
<gene>
    <name evidence="2" type="ORF">PCOR1329_LOCUS32019</name>
</gene>
<dbReference type="Proteomes" id="UP001189429">
    <property type="component" value="Unassembled WGS sequence"/>
</dbReference>
<keyword evidence="3" id="KW-1185">Reference proteome</keyword>
<proteinExistence type="predicted"/>